<evidence type="ECO:0000313" key="3">
    <source>
        <dbReference type="Proteomes" id="UP000652847"/>
    </source>
</evidence>
<feature type="signal peptide" evidence="1">
    <location>
        <begin position="1"/>
        <end position="27"/>
    </location>
</feature>
<dbReference type="RefSeq" id="WP_186901019.1">
    <property type="nucleotide sequence ID" value="NZ_JACOOT010000010.1"/>
</dbReference>
<keyword evidence="3" id="KW-1185">Reference proteome</keyword>
<dbReference type="Pfam" id="PF12974">
    <property type="entry name" value="Phosphonate-bd"/>
    <property type="match status" value="1"/>
</dbReference>
<protein>
    <submittedName>
        <fullName evidence="2">PhnD/SsuA/transferrin family substrate-binding protein</fullName>
    </submittedName>
</protein>
<accession>A0A8I0A8E2</accession>
<dbReference type="SUPFAM" id="SSF53850">
    <property type="entry name" value="Periplasmic binding protein-like II"/>
    <property type="match status" value="1"/>
</dbReference>
<dbReference type="PANTHER" id="PTHR35841">
    <property type="entry name" value="PHOSPHONATES-BINDING PERIPLASMIC PROTEIN"/>
    <property type="match status" value="1"/>
</dbReference>
<feature type="chain" id="PRO_5034742558" evidence="1">
    <location>
        <begin position="28"/>
        <end position="343"/>
    </location>
</feature>
<dbReference type="PANTHER" id="PTHR35841:SF1">
    <property type="entry name" value="PHOSPHONATES-BINDING PERIPLASMIC PROTEIN"/>
    <property type="match status" value="1"/>
</dbReference>
<dbReference type="EMBL" id="JACOOT010000010">
    <property type="protein sequence ID" value="MBC5650394.1"/>
    <property type="molecule type" value="Genomic_DNA"/>
</dbReference>
<dbReference type="Proteomes" id="UP000652847">
    <property type="component" value="Unassembled WGS sequence"/>
</dbReference>
<reference evidence="2 3" key="1">
    <citation type="submission" date="2020-08" db="EMBL/GenBank/DDBJ databases">
        <title>Genome public.</title>
        <authorList>
            <person name="Liu C."/>
            <person name="Sun Q."/>
        </authorList>
    </citation>
    <scope>NUCLEOTIDE SEQUENCE [LARGE SCALE GENOMIC DNA]</scope>
    <source>
        <strain evidence="2 3">BX17</strain>
    </source>
</reference>
<organism evidence="2 3">
    <name type="scientific">Blautia segnis</name>
    <dbReference type="NCBI Taxonomy" id="2763030"/>
    <lineage>
        <taxon>Bacteria</taxon>
        <taxon>Bacillati</taxon>
        <taxon>Bacillota</taxon>
        <taxon>Clostridia</taxon>
        <taxon>Lachnospirales</taxon>
        <taxon>Lachnospiraceae</taxon>
        <taxon>Blautia</taxon>
    </lineage>
</organism>
<comment type="caution">
    <text evidence="2">The sequence shown here is derived from an EMBL/GenBank/DDBJ whole genome shotgun (WGS) entry which is preliminary data.</text>
</comment>
<gene>
    <name evidence="2" type="ORF">H8S54_04530</name>
</gene>
<sequence length="343" mass="37341">MKKHIVSALSMALCLGLTAGSAVTVFADDTKTIDSLKIAFSPYADSDTITTATEPLEDLLKETLLSKGYDVENVDMTVGTSYTAVGQALSAGSADIGFISGGNYVLFSDDCDVLLTALRYAINKDSDDPKDWNDGTIEENTDEMSTYYRSIILAGPSEKGQALLEKVNNGEQLTWDDLNDATWAVMGPTSASGYIYPSLWLNEKYGKGISDLANAVESDSYTTSLARLASGQADVMVSYGHIRTKYAPEWQETFGGTDEMVNQTGVIGVTDKIYNDMIAYSKTSDVMQDEDFRQALGDSFIEIANTDEGKDIISVFSQVGYEWGDDANYDGEREAQELLKSME</sequence>
<dbReference type="AlphaFoldDB" id="A0A8I0A8E2"/>
<evidence type="ECO:0000313" key="2">
    <source>
        <dbReference type="EMBL" id="MBC5650394.1"/>
    </source>
</evidence>
<keyword evidence="1" id="KW-0732">Signal</keyword>
<proteinExistence type="predicted"/>
<dbReference type="Gene3D" id="3.40.190.10">
    <property type="entry name" value="Periplasmic binding protein-like II"/>
    <property type="match status" value="2"/>
</dbReference>
<name>A0A8I0A8E2_9FIRM</name>
<evidence type="ECO:0000256" key="1">
    <source>
        <dbReference type="SAM" id="SignalP"/>
    </source>
</evidence>